<sequence>MKLEGERRKVKEYLERGMSYTDIAQMLGMHRHTVKALSERDRNHVQKRTKKGSKLNPYKEYLLRRLLEDHVFNCEKLYQEIRRKGYSGGKTILKEFVQPYRKSFKESHTRRYETEPGEQMQVDWKEASLYQVDGDIIPLMIFVATLSYSRMSYVCFAERQDREHLLHCLVNAFEYFGGVPEKILFDNMKTIINRRSGSEVEWNEKFLDFVDYYGFTPKVHRPYRPQTKGKVERFIGYMNGWLETSSVQSLQELNLTLMRWVEERANHRVHSTTERKPVELWMKESLNSLPSRYEVSYLTYRKIGKDGVMNYHARKILMNSSYAGQEVMIKETLEGKITVYHRGEAILTYTKDDKILPLSEQIRKKQRSKAGTFHAASDIEVAVRPLSVYDQFLQEGERK</sequence>
<feature type="domain" description="Integrase catalytic" evidence="1">
    <location>
        <begin position="112"/>
        <end position="285"/>
    </location>
</feature>
<proteinExistence type="predicted"/>
<evidence type="ECO:0000259" key="1">
    <source>
        <dbReference type="PROSITE" id="PS50994"/>
    </source>
</evidence>
<evidence type="ECO:0000313" key="2">
    <source>
        <dbReference type="EMBL" id="MBH0230760.1"/>
    </source>
</evidence>
<protein>
    <submittedName>
        <fullName evidence="2">IS21 family transposase</fullName>
    </submittedName>
</protein>
<dbReference type="SUPFAM" id="SSF53098">
    <property type="entry name" value="Ribonuclease H-like"/>
    <property type="match status" value="1"/>
</dbReference>
<gene>
    <name evidence="2" type="primary">istA</name>
    <name evidence="2" type="ORF">H0267_11080</name>
</gene>
<dbReference type="AlphaFoldDB" id="A0A931MVM3"/>
<organism evidence="2 3">
    <name type="scientific">Halobacillus yeomjeoni</name>
    <dbReference type="NCBI Taxonomy" id="311194"/>
    <lineage>
        <taxon>Bacteria</taxon>
        <taxon>Bacillati</taxon>
        <taxon>Bacillota</taxon>
        <taxon>Bacilli</taxon>
        <taxon>Bacillales</taxon>
        <taxon>Bacillaceae</taxon>
        <taxon>Halobacillus</taxon>
    </lineage>
</organism>
<dbReference type="Gene3D" id="3.30.420.10">
    <property type="entry name" value="Ribonuclease H-like superfamily/Ribonuclease H"/>
    <property type="match status" value="1"/>
</dbReference>
<dbReference type="PANTHER" id="PTHR35004:SF6">
    <property type="entry name" value="TRANSPOSASE"/>
    <property type="match status" value="1"/>
</dbReference>
<accession>A0A931MVM3</accession>
<dbReference type="InterPro" id="IPR036397">
    <property type="entry name" value="RNaseH_sf"/>
</dbReference>
<dbReference type="Proteomes" id="UP000614490">
    <property type="component" value="Unassembled WGS sequence"/>
</dbReference>
<keyword evidence="3" id="KW-1185">Reference proteome</keyword>
<evidence type="ECO:0000313" key="3">
    <source>
        <dbReference type="Proteomes" id="UP000614490"/>
    </source>
</evidence>
<name>A0A931MVM3_9BACI</name>
<dbReference type="InterPro" id="IPR012337">
    <property type="entry name" value="RNaseH-like_sf"/>
</dbReference>
<dbReference type="PROSITE" id="PS50994">
    <property type="entry name" value="INTEGRASE"/>
    <property type="match status" value="1"/>
</dbReference>
<dbReference type="GO" id="GO:0015074">
    <property type="term" value="P:DNA integration"/>
    <property type="evidence" value="ECO:0007669"/>
    <property type="project" value="InterPro"/>
</dbReference>
<comment type="caution">
    <text evidence="2">The sequence shown here is derived from an EMBL/GenBank/DDBJ whole genome shotgun (WGS) entry which is preliminary data.</text>
</comment>
<dbReference type="PANTHER" id="PTHR35004">
    <property type="entry name" value="TRANSPOSASE RV3428C-RELATED"/>
    <property type="match status" value="1"/>
</dbReference>
<dbReference type="Pfam" id="PF00665">
    <property type="entry name" value="rve"/>
    <property type="match status" value="1"/>
</dbReference>
<dbReference type="RefSeq" id="WP_197317373.1">
    <property type="nucleotide sequence ID" value="NZ_JADZSC010000002.1"/>
</dbReference>
<reference evidence="2 3" key="1">
    <citation type="journal article" date="2005" name="Int. J. Syst. Evol. Microbiol.">
        <title>Halobacillus yeomjeoni sp. nov., isolated from a marine solar saltern in Korea.</title>
        <authorList>
            <person name="Yoon J.H."/>
            <person name="Kang S.J."/>
            <person name="Lee C.H."/>
            <person name="Oh H.W."/>
            <person name="Oh T.K."/>
        </authorList>
    </citation>
    <scope>NUCLEOTIDE SEQUENCE [LARGE SCALE GENOMIC DNA]</scope>
    <source>
        <strain evidence="2 3">KCTC 3957</strain>
    </source>
</reference>
<dbReference type="EMBL" id="JADZSC010000002">
    <property type="protein sequence ID" value="MBH0230760.1"/>
    <property type="molecule type" value="Genomic_DNA"/>
</dbReference>
<dbReference type="GO" id="GO:0003676">
    <property type="term" value="F:nucleic acid binding"/>
    <property type="evidence" value="ECO:0007669"/>
    <property type="project" value="InterPro"/>
</dbReference>
<dbReference type="InterPro" id="IPR001584">
    <property type="entry name" value="Integrase_cat-core"/>
</dbReference>
<dbReference type="NCBIfam" id="NF033546">
    <property type="entry name" value="transpos_IS21"/>
    <property type="match status" value="1"/>
</dbReference>